<evidence type="ECO:0000313" key="2">
    <source>
        <dbReference type="Proteomes" id="UP001055879"/>
    </source>
</evidence>
<dbReference type="EMBL" id="CM042048">
    <property type="protein sequence ID" value="KAI3757477.1"/>
    <property type="molecule type" value="Genomic_DNA"/>
</dbReference>
<dbReference type="Proteomes" id="UP001055879">
    <property type="component" value="Linkage Group LG02"/>
</dbReference>
<reference evidence="2" key="1">
    <citation type="journal article" date="2022" name="Mol. Ecol. Resour.">
        <title>The genomes of chicory, endive, great burdock and yacon provide insights into Asteraceae palaeo-polyploidization history and plant inulin production.</title>
        <authorList>
            <person name="Fan W."/>
            <person name="Wang S."/>
            <person name="Wang H."/>
            <person name="Wang A."/>
            <person name="Jiang F."/>
            <person name="Liu H."/>
            <person name="Zhao H."/>
            <person name="Xu D."/>
            <person name="Zhang Y."/>
        </authorList>
    </citation>
    <scope>NUCLEOTIDE SEQUENCE [LARGE SCALE GENOMIC DNA]</scope>
    <source>
        <strain evidence="2">cv. Niubang</strain>
    </source>
</reference>
<proteinExistence type="predicted"/>
<protein>
    <submittedName>
        <fullName evidence="1">Uncharacterized protein</fullName>
    </submittedName>
</protein>
<organism evidence="1 2">
    <name type="scientific">Arctium lappa</name>
    <name type="common">Greater burdock</name>
    <name type="synonym">Lappa major</name>
    <dbReference type="NCBI Taxonomy" id="4217"/>
    <lineage>
        <taxon>Eukaryota</taxon>
        <taxon>Viridiplantae</taxon>
        <taxon>Streptophyta</taxon>
        <taxon>Embryophyta</taxon>
        <taxon>Tracheophyta</taxon>
        <taxon>Spermatophyta</taxon>
        <taxon>Magnoliopsida</taxon>
        <taxon>eudicotyledons</taxon>
        <taxon>Gunneridae</taxon>
        <taxon>Pentapetalae</taxon>
        <taxon>asterids</taxon>
        <taxon>campanulids</taxon>
        <taxon>Asterales</taxon>
        <taxon>Asteraceae</taxon>
        <taxon>Carduoideae</taxon>
        <taxon>Cardueae</taxon>
        <taxon>Arctiinae</taxon>
        <taxon>Arctium</taxon>
    </lineage>
</organism>
<accession>A0ACB9EF86</accession>
<evidence type="ECO:0000313" key="1">
    <source>
        <dbReference type="EMBL" id="KAI3757477.1"/>
    </source>
</evidence>
<gene>
    <name evidence="1" type="ORF">L6452_05014</name>
</gene>
<name>A0ACB9EF86_ARCLA</name>
<reference evidence="1 2" key="2">
    <citation type="journal article" date="2022" name="Mol. Ecol. Resour.">
        <title>The genomes of chicory, endive, great burdock and yacon provide insights into Asteraceae paleo-polyploidization history and plant inulin production.</title>
        <authorList>
            <person name="Fan W."/>
            <person name="Wang S."/>
            <person name="Wang H."/>
            <person name="Wang A."/>
            <person name="Jiang F."/>
            <person name="Liu H."/>
            <person name="Zhao H."/>
            <person name="Xu D."/>
            <person name="Zhang Y."/>
        </authorList>
    </citation>
    <scope>NUCLEOTIDE SEQUENCE [LARGE SCALE GENOMIC DNA]</scope>
    <source>
        <strain evidence="2">cv. Niubang</strain>
    </source>
</reference>
<comment type="caution">
    <text evidence="1">The sequence shown here is derived from an EMBL/GenBank/DDBJ whole genome shotgun (WGS) entry which is preliminary data.</text>
</comment>
<keyword evidence="2" id="KW-1185">Reference proteome</keyword>
<sequence length="133" mass="14618">MEGGTSHCGGVEGCNSRRKQTEGRAPCGAAYDVRKKSPAPCEVWCVRVGVVNLERGTSDLTPGDLSRTVRRTGQAKRLSPALATSLELKLHFLYLLFSSFSSFTPYFLSLSYFVDDQALKIEIKGVIKHSFLT</sequence>